<dbReference type="Gene3D" id="2.40.50.140">
    <property type="entry name" value="Nucleic acid-binding proteins"/>
    <property type="match status" value="1"/>
</dbReference>
<dbReference type="PROSITE" id="PS50126">
    <property type="entry name" value="S1"/>
    <property type="match status" value="1"/>
</dbReference>
<evidence type="ECO:0000256" key="1">
    <source>
        <dbReference type="ARBA" id="ARBA00001946"/>
    </source>
</evidence>
<feature type="domain" description="S1 motif" evidence="6">
    <location>
        <begin position="38"/>
        <end position="114"/>
    </location>
</feature>
<dbReference type="GO" id="GO:0006364">
    <property type="term" value="P:rRNA processing"/>
    <property type="evidence" value="ECO:0007669"/>
    <property type="project" value="TreeGrafter"/>
</dbReference>
<dbReference type="AlphaFoldDB" id="A0A9Q4FXT9"/>
<dbReference type="GO" id="GO:0005737">
    <property type="term" value="C:cytoplasm"/>
    <property type="evidence" value="ECO:0007669"/>
    <property type="project" value="TreeGrafter"/>
</dbReference>
<dbReference type="InterPro" id="IPR003029">
    <property type="entry name" value="S1_domain"/>
</dbReference>
<dbReference type="Pfam" id="PF10150">
    <property type="entry name" value="RNase_E_G"/>
    <property type="match status" value="1"/>
</dbReference>
<organism evidence="7 8">
    <name type="scientific">Salipaludibacillus agaradhaerens</name>
    <name type="common">Bacillus agaradhaerens</name>
    <dbReference type="NCBI Taxonomy" id="76935"/>
    <lineage>
        <taxon>Bacteria</taxon>
        <taxon>Bacillati</taxon>
        <taxon>Bacillota</taxon>
        <taxon>Bacilli</taxon>
        <taxon>Bacillales</taxon>
        <taxon>Bacillaceae</taxon>
    </lineage>
</organism>
<dbReference type="NCBIfam" id="TIGR00757">
    <property type="entry name" value="RNaseEG"/>
    <property type="match status" value="1"/>
</dbReference>
<dbReference type="GO" id="GO:0004540">
    <property type="term" value="F:RNA nuclease activity"/>
    <property type="evidence" value="ECO:0007669"/>
    <property type="project" value="InterPro"/>
</dbReference>
<dbReference type="PANTHER" id="PTHR30001">
    <property type="entry name" value="RIBONUCLEASE"/>
    <property type="match status" value="1"/>
</dbReference>
<dbReference type="SMART" id="SM00316">
    <property type="entry name" value="S1"/>
    <property type="match status" value="1"/>
</dbReference>
<evidence type="ECO:0000256" key="5">
    <source>
        <dbReference type="ARBA" id="ARBA00022884"/>
    </source>
</evidence>
<evidence type="ECO:0000313" key="8">
    <source>
        <dbReference type="Proteomes" id="UP001057753"/>
    </source>
</evidence>
<evidence type="ECO:0000259" key="6">
    <source>
        <dbReference type="PROSITE" id="PS50126"/>
    </source>
</evidence>
<dbReference type="EMBL" id="JABXYM010000001">
    <property type="protein sequence ID" value="MCR6095671.1"/>
    <property type="molecule type" value="Genomic_DNA"/>
</dbReference>
<comment type="cofactor">
    <cofactor evidence="1">
        <name>Mg(2+)</name>
        <dbReference type="ChEBI" id="CHEBI:18420"/>
    </cofactor>
</comment>
<dbReference type="InterPro" id="IPR012340">
    <property type="entry name" value="NA-bd_OB-fold"/>
</dbReference>
<evidence type="ECO:0000256" key="2">
    <source>
        <dbReference type="ARBA" id="ARBA00022723"/>
    </source>
</evidence>
<dbReference type="SUPFAM" id="SSF50249">
    <property type="entry name" value="Nucleic acid-binding proteins"/>
    <property type="match status" value="1"/>
</dbReference>
<keyword evidence="4" id="KW-0460">Magnesium</keyword>
<dbReference type="GO" id="GO:0003723">
    <property type="term" value="F:RNA binding"/>
    <property type="evidence" value="ECO:0007669"/>
    <property type="project" value="UniProtKB-KW"/>
</dbReference>
<dbReference type="InterPro" id="IPR019307">
    <property type="entry name" value="RNA-bd_AU-1/RNase_E/G"/>
</dbReference>
<keyword evidence="8" id="KW-1185">Reference proteome</keyword>
<accession>A0A9Q4FXT9</accession>
<dbReference type="RefSeq" id="WP_257820428.1">
    <property type="nucleotide sequence ID" value="NZ_JABXYM010000001.1"/>
</dbReference>
<dbReference type="GO" id="GO:0046872">
    <property type="term" value="F:metal ion binding"/>
    <property type="evidence" value="ECO:0007669"/>
    <property type="project" value="UniProtKB-KW"/>
</dbReference>
<evidence type="ECO:0000256" key="3">
    <source>
        <dbReference type="ARBA" id="ARBA00022801"/>
    </source>
</evidence>
<keyword evidence="2" id="KW-0479">Metal-binding</keyword>
<dbReference type="Proteomes" id="UP001057753">
    <property type="component" value="Unassembled WGS sequence"/>
</dbReference>
<evidence type="ECO:0000313" key="7">
    <source>
        <dbReference type="EMBL" id="MCR6095671.1"/>
    </source>
</evidence>
<dbReference type="PANTHER" id="PTHR30001:SF0">
    <property type="entry name" value="RIBONUCLEASE G"/>
    <property type="match status" value="1"/>
</dbReference>
<evidence type="ECO:0000256" key="4">
    <source>
        <dbReference type="ARBA" id="ARBA00022842"/>
    </source>
</evidence>
<gene>
    <name evidence="7" type="ORF">HXA33_03870</name>
</gene>
<dbReference type="CDD" id="cd04453">
    <property type="entry name" value="S1_RNase_E"/>
    <property type="match status" value="1"/>
</dbReference>
<protein>
    <submittedName>
        <fullName evidence="7">Rne/Rng family ribonuclease</fullName>
    </submittedName>
</protein>
<reference evidence="7" key="1">
    <citation type="submission" date="2020-06" db="EMBL/GenBank/DDBJ databases">
        <title>Insight into the genomes of haloalkaliphilic bacilli from Kenyan soda lakes.</title>
        <authorList>
            <person name="Mwirichia R."/>
            <person name="Villamizar G.C."/>
            <person name="Poehlein A."/>
            <person name="Mugweru J."/>
            <person name="Kipnyargis A."/>
            <person name="Kiplimo D."/>
            <person name="Orwa P."/>
            <person name="Daniel R."/>
        </authorList>
    </citation>
    <scope>NUCLEOTIDE SEQUENCE</scope>
    <source>
        <strain evidence="7">B1096_S55</strain>
    </source>
</reference>
<dbReference type="InterPro" id="IPR004659">
    <property type="entry name" value="RNase_E/G"/>
</dbReference>
<name>A0A9Q4FXT9_SALAG</name>
<keyword evidence="5" id="KW-0694">RNA-binding</keyword>
<dbReference type="GO" id="GO:0016787">
    <property type="term" value="F:hydrolase activity"/>
    <property type="evidence" value="ECO:0007669"/>
    <property type="project" value="UniProtKB-KW"/>
</dbReference>
<sequence length="487" mass="55121">MRQIVLHRRFEDIRGAVIENGTVVEWLFEGKMDLLKPGIIIKGKVETILPGMDAAFVNIGSEKNGFLLKKELIGSQHEEHKSKPITSLLKQGQSIIVQVKKEAFGTKGAKLTEQLSFPGKYLVYLPFGNYIAISKKISHDEDREQLRVIAQSNLENKEGIIFRTSAAKTSTVKLKAELAFLREQFTTTMRKAQGHEGITILYNSTSVTRRVIRDFIDHEETQFVVDDINDYKELTASLTSDEKDKVTLYQGKENLFSYFDLDKVLDKTLSSFLWLKNGGSLHIDYTEAMTIIDVNSAKFTSKQGLSDTAKKTNLDAVTTIAQQLRLRDIGGIILIDFIDMPLEKDRQEVMYALKNALKPDRTITNVLGFTQLGLLEMTRKKTRKAIHEIIYSNCNVCGGTGLVKSEAEVAAELEEALFAFRTSEAAAFVVDVHKETLALFLHKGKRRLKWLEKVLSKRIFLNGVTETGFQIRFEGDEPEARNFWNKV</sequence>
<comment type="caution">
    <text evidence="7">The sequence shown here is derived from an EMBL/GenBank/DDBJ whole genome shotgun (WGS) entry which is preliminary data.</text>
</comment>
<keyword evidence="3" id="KW-0378">Hydrolase</keyword>
<proteinExistence type="predicted"/>